<accession>A0A0W8FU47</accession>
<organism evidence="1">
    <name type="scientific">hydrocarbon metagenome</name>
    <dbReference type="NCBI Taxonomy" id="938273"/>
    <lineage>
        <taxon>unclassified sequences</taxon>
        <taxon>metagenomes</taxon>
        <taxon>ecological metagenomes</taxon>
    </lineage>
</organism>
<reference evidence="1" key="1">
    <citation type="journal article" date="2015" name="Proc. Natl. Acad. Sci. U.S.A.">
        <title>Networks of energetic and metabolic interactions define dynamics in microbial communities.</title>
        <authorList>
            <person name="Embree M."/>
            <person name="Liu J.K."/>
            <person name="Al-Bassam M.M."/>
            <person name="Zengler K."/>
        </authorList>
    </citation>
    <scope>NUCLEOTIDE SEQUENCE</scope>
</reference>
<dbReference type="EMBL" id="LNQE01000856">
    <property type="protein sequence ID" value="KUG24238.1"/>
    <property type="molecule type" value="Genomic_DNA"/>
</dbReference>
<dbReference type="AlphaFoldDB" id="A0A0W8FU47"/>
<gene>
    <name evidence="1" type="ORF">ASZ90_005958</name>
</gene>
<sequence length="38" mass="4399">MYDASSYKAGRYDGKVFEGYICYLQSERHGIKFILDSS</sequence>
<name>A0A0W8FU47_9ZZZZ</name>
<comment type="caution">
    <text evidence="1">The sequence shown here is derived from an EMBL/GenBank/DDBJ whole genome shotgun (WGS) entry which is preliminary data.</text>
</comment>
<protein>
    <submittedName>
        <fullName evidence="1">Uncharacterized protein</fullName>
    </submittedName>
</protein>
<proteinExistence type="predicted"/>
<evidence type="ECO:0000313" key="1">
    <source>
        <dbReference type="EMBL" id="KUG24238.1"/>
    </source>
</evidence>